<dbReference type="RefSeq" id="WP_115302410.1">
    <property type="nucleotide sequence ID" value="NZ_CAAAHO010000001.1"/>
</dbReference>
<feature type="domain" description="BPL/LPL catalytic" evidence="3">
    <location>
        <begin position="80"/>
        <end position="259"/>
    </location>
</feature>
<evidence type="ECO:0000313" key="5">
    <source>
        <dbReference type="Proteomes" id="UP000254968"/>
    </source>
</evidence>
<dbReference type="Pfam" id="PF03099">
    <property type="entry name" value="BPL_LplA_LipB"/>
    <property type="match status" value="1"/>
</dbReference>
<dbReference type="GO" id="GO:0004077">
    <property type="term" value="F:biotin--[biotin carboxyl-carrier protein] ligase activity"/>
    <property type="evidence" value="ECO:0007669"/>
    <property type="project" value="UniProtKB-UniRule"/>
</dbReference>
<keyword evidence="2" id="KW-0067">ATP-binding</keyword>
<feature type="binding site" evidence="2">
    <location>
        <begin position="122"/>
        <end position="124"/>
    </location>
    <ligand>
        <name>biotin</name>
        <dbReference type="ChEBI" id="CHEBI:57586"/>
    </ligand>
</feature>
<evidence type="ECO:0000259" key="3">
    <source>
        <dbReference type="PROSITE" id="PS51733"/>
    </source>
</evidence>
<dbReference type="EC" id="6.3.4.15" evidence="2"/>
<dbReference type="Proteomes" id="UP000254968">
    <property type="component" value="Unassembled WGS sequence"/>
</dbReference>
<dbReference type="SUPFAM" id="SSF46785">
    <property type="entry name" value="Winged helix' DNA-binding domain"/>
    <property type="match status" value="1"/>
</dbReference>
<protein>
    <recommendedName>
        <fullName evidence="2">Bifunctional ligase/repressor BirA</fullName>
    </recommendedName>
    <alternativeName>
        <fullName evidence="2">Biotin operon repressor</fullName>
    </alternativeName>
    <alternativeName>
        <fullName evidence="2">Biotin--[acetyl-CoA-carboxylase] ligase</fullName>
        <ecNumber evidence="2">6.3.4.15</ecNumber>
    </alternativeName>
    <alternativeName>
        <fullName evidence="2">Biotin--protein ligase</fullName>
    </alternativeName>
    <alternativeName>
        <fullName evidence="2">Biotin-[acetyl-CoA carboxylase] synthetase</fullName>
    </alternativeName>
</protein>
<proteinExistence type="inferred from homology"/>
<dbReference type="PROSITE" id="PS51733">
    <property type="entry name" value="BPL_LPL_CATALYTIC"/>
    <property type="match status" value="1"/>
</dbReference>
<dbReference type="HAMAP" id="MF_00978">
    <property type="entry name" value="Bifunct_BirA"/>
    <property type="match status" value="1"/>
</dbReference>
<name>A0A378I125_9GAMM</name>
<evidence type="ECO:0000256" key="1">
    <source>
        <dbReference type="ARBA" id="ARBA00022598"/>
    </source>
</evidence>
<dbReference type="GO" id="GO:0003677">
    <property type="term" value="F:DNA binding"/>
    <property type="evidence" value="ECO:0007669"/>
    <property type="project" value="UniProtKB-UniRule"/>
</dbReference>
<feature type="binding site" evidence="2">
    <location>
        <position position="190"/>
    </location>
    <ligand>
        <name>biotin</name>
        <dbReference type="ChEBI" id="CHEBI:57586"/>
    </ligand>
</feature>
<keyword evidence="2" id="KW-0238">DNA-binding</keyword>
<keyword evidence="1 2" id="KW-0436">Ligase</keyword>
<dbReference type="SUPFAM" id="SSF50037">
    <property type="entry name" value="C-terminal domain of transcriptional repressors"/>
    <property type="match status" value="1"/>
</dbReference>
<reference evidence="4 5" key="1">
    <citation type="submission" date="2018-06" db="EMBL/GenBank/DDBJ databases">
        <authorList>
            <consortium name="Pathogen Informatics"/>
            <person name="Doyle S."/>
        </authorList>
    </citation>
    <scope>NUCLEOTIDE SEQUENCE [LARGE SCALE GENOMIC DNA]</scope>
    <source>
        <strain evidence="4 5">NCTC13315</strain>
    </source>
</reference>
<accession>A0A378I125</accession>
<dbReference type="Gene3D" id="1.10.10.10">
    <property type="entry name" value="Winged helix-like DNA-binding domain superfamily/Winged helix DNA-binding domain"/>
    <property type="match status" value="1"/>
</dbReference>
<dbReference type="GO" id="GO:0006355">
    <property type="term" value="P:regulation of DNA-templated transcription"/>
    <property type="evidence" value="ECO:0007669"/>
    <property type="project" value="UniProtKB-UniRule"/>
</dbReference>
<dbReference type="GO" id="GO:0005737">
    <property type="term" value="C:cytoplasm"/>
    <property type="evidence" value="ECO:0007669"/>
    <property type="project" value="TreeGrafter"/>
</dbReference>
<gene>
    <name evidence="2 4" type="primary">birA</name>
    <name evidence="4" type="ORF">NCTC13315_01215</name>
</gene>
<keyword evidence="2" id="KW-0678">Repressor</keyword>
<evidence type="ECO:0000256" key="2">
    <source>
        <dbReference type="HAMAP-Rule" id="MF_00978"/>
    </source>
</evidence>
<dbReference type="InterPro" id="IPR036388">
    <property type="entry name" value="WH-like_DNA-bd_sf"/>
</dbReference>
<dbReference type="InterPro" id="IPR004408">
    <property type="entry name" value="Biotin_CoA_COase_ligase"/>
</dbReference>
<dbReference type="Gene3D" id="2.30.30.100">
    <property type="match status" value="1"/>
</dbReference>
<evidence type="ECO:0000313" key="4">
    <source>
        <dbReference type="EMBL" id="STX28683.1"/>
    </source>
</evidence>
<comment type="function">
    <text evidence="2">Acts both as a biotin--[acetyl-CoA-carboxylase] ligase and a biotin-operon repressor. In the presence of ATP, BirA activates biotin to form the BirA-biotinyl-5'-adenylate (BirA-bio-5'-AMP or holoBirA) complex. HoloBirA can either transfer the biotinyl moiety to the biotin carboxyl carrier protein (BCCP) subunit of acetyl-CoA carboxylase, or bind to the biotin operator site and inhibit transcription of the operon.</text>
</comment>
<keyword evidence="2" id="KW-0547">Nucleotide-binding</keyword>
<dbReference type="InterPro" id="IPR036390">
    <property type="entry name" value="WH_DNA-bd_sf"/>
</dbReference>
<dbReference type="PANTHER" id="PTHR12835:SF5">
    <property type="entry name" value="BIOTIN--PROTEIN LIGASE"/>
    <property type="match status" value="1"/>
</dbReference>
<keyword evidence="2" id="KW-0805">Transcription regulation</keyword>
<feature type="binding site" evidence="2">
    <location>
        <begin position="96"/>
        <end position="98"/>
    </location>
    <ligand>
        <name>biotin</name>
        <dbReference type="ChEBI" id="CHEBI:57586"/>
    </ligand>
</feature>
<dbReference type="OrthoDB" id="9807064at2"/>
<dbReference type="AlphaFoldDB" id="A0A378I125"/>
<dbReference type="InterPro" id="IPR030855">
    <property type="entry name" value="Bifunct_BirA"/>
</dbReference>
<dbReference type="CDD" id="cd16442">
    <property type="entry name" value="BPL"/>
    <property type="match status" value="1"/>
</dbReference>
<comment type="catalytic activity">
    <reaction evidence="2">
        <text>biotin + L-lysyl-[protein] + ATP = N(6)-biotinyl-L-lysyl-[protein] + AMP + diphosphate + H(+)</text>
        <dbReference type="Rhea" id="RHEA:11756"/>
        <dbReference type="Rhea" id="RHEA-COMP:9752"/>
        <dbReference type="Rhea" id="RHEA-COMP:10505"/>
        <dbReference type="ChEBI" id="CHEBI:15378"/>
        <dbReference type="ChEBI" id="CHEBI:29969"/>
        <dbReference type="ChEBI" id="CHEBI:30616"/>
        <dbReference type="ChEBI" id="CHEBI:33019"/>
        <dbReference type="ChEBI" id="CHEBI:57586"/>
        <dbReference type="ChEBI" id="CHEBI:83144"/>
        <dbReference type="ChEBI" id="CHEBI:456215"/>
        <dbReference type="EC" id="6.3.4.15"/>
    </reaction>
</comment>
<dbReference type="Gene3D" id="3.30.930.10">
    <property type="entry name" value="Bira Bifunctional Protein, Domain 2"/>
    <property type="match status" value="1"/>
</dbReference>
<dbReference type="GO" id="GO:0005524">
    <property type="term" value="F:ATP binding"/>
    <property type="evidence" value="ECO:0007669"/>
    <property type="project" value="UniProtKB-UniRule"/>
</dbReference>
<comment type="similarity">
    <text evidence="2">Belongs to the biotin--protein ligase family.</text>
</comment>
<sequence>MKQFTPIQLQLLNFLGDETCQSGHTIAQQLGVSRTAIWKQINQLTELGLPIKRNTGQGYQLDKPFIALNETAIRHYLSELNYQNEINFNLFATIDSTNRFLKDLPISRTTTICCSEAQTKGRGRFGRKWHSPFGENIYFSGRWQLTCCLSQLSGLSLIVSLAILTSLQQLDIQHGIQLKWPNDLLWQHRKLAGVLIEILAETNGCVQIIIGIGINVNTSNDKAETPWCSLREITGQFFDRNQLIATLIYTLDSHLKQFLAQGFKSFQNHWQQVDYLNGRQIEVFQANTSLSGYACGVNEQGQLCLKDEHGNYHYLSSGDTSLKKQS</sequence>
<feature type="DNA-binding region" description="H-T-H motif" evidence="2">
    <location>
        <begin position="23"/>
        <end position="42"/>
    </location>
</feature>
<dbReference type="InterPro" id="IPR045864">
    <property type="entry name" value="aa-tRNA-synth_II/BPL/LPL"/>
</dbReference>
<keyword evidence="2" id="KW-0092">Biotin</keyword>
<dbReference type="InterPro" id="IPR013196">
    <property type="entry name" value="HTH_11"/>
</dbReference>
<dbReference type="NCBIfam" id="TIGR00121">
    <property type="entry name" value="birA_ligase"/>
    <property type="match status" value="1"/>
</dbReference>
<dbReference type="SUPFAM" id="SSF55681">
    <property type="entry name" value="Class II aaRS and biotin synthetases"/>
    <property type="match status" value="1"/>
</dbReference>
<organism evidence="4 5">
    <name type="scientific">Legionella beliardensis</name>
    <dbReference type="NCBI Taxonomy" id="91822"/>
    <lineage>
        <taxon>Bacteria</taxon>
        <taxon>Pseudomonadati</taxon>
        <taxon>Pseudomonadota</taxon>
        <taxon>Gammaproteobacteria</taxon>
        <taxon>Legionellales</taxon>
        <taxon>Legionellaceae</taxon>
        <taxon>Legionella</taxon>
    </lineage>
</organism>
<dbReference type="EMBL" id="UGNV01000001">
    <property type="protein sequence ID" value="STX28683.1"/>
    <property type="molecule type" value="Genomic_DNA"/>
</dbReference>
<dbReference type="InterPro" id="IPR008988">
    <property type="entry name" value="Transcriptional_repressor_C"/>
</dbReference>
<keyword evidence="2" id="KW-0804">Transcription</keyword>
<keyword evidence="5" id="KW-1185">Reference proteome</keyword>
<dbReference type="PANTHER" id="PTHR12835">
    <property type="entry name" value="BIOTIN PROTEIN LIGASE"/>
    <property type="match status" value="1"/>
</dbReference>
<dbReference type="Pfam" id="PF08279">
    <property type="entry name" value="HTH_11"/>
    <property type="match status" value="1"/>
</dbReference>
<dbReference type="InterPro" id="IPR004143">
    <property type="entry name" value="BPL_LPL_catalytic"/>
</dbReference>
<feature type="binding site" evidence="2">
    <location>
        <position position="118"/>
    </location>
    <ligand>
        <name>biotin</name>
        <dbReference type="ChEBI" id="CHEBI:57586"/>
    </ligand>
</feature>